<reference evidence="9" key="1">
    <citation type="submission" date="2020-11" db="EMBL/GenBank/DDBJ databases">
        <authorList>
            <person name="Tran Van P."/>
        </authorList>
    </citation>
    <scope>NUCLEOTIDE SEQUENCE</scope>
</reference>
<gene>
    <name evidence="9" type="ORF">TGEB3V08_LOCUS8196</name>
</gene>
<evidence type="ECO:0000256" key="2">
    <source>
        <dbReference type="ARBA" id="ARBA00022679"/>
    </source>
</evidence>
<evidence type="ECO:0000256" key="7">
    <source>
        <dbReference type="ARBA" id="ARBA00023136"/>
    </source>
</evidence>
<dbReference type="GO" id="GO:0000139">
    <property type="term" value="C:Golgi membrane"/>
    <property type="evidence" value="ECO:0007669"/>
    <property type="project" value="UniProtKB-SubCell"/>
</dbReference>
<dbReference type="PANTHER" id="PTHR12129">
    <property type="entry name" value="HEPARAN SULFATE 2-O-SULFOTRANSFERASE"/>
    <property type="match status" value="1"/>
</dbReference>
<evidence type="ECO:0000256" key="3">
    <source>
        <dbReference type="ARBA" id="ARBA00022692"/>
    </source>
</evidence>
<name>A0A7R9K331_TIMGE</name>
<keyword evidence="6" id="KW-0333">Golgi apparatus</keyword>
<dbReference type="AlphaFoldDB" id="A0A7R9K331"/>
<dbReference type="Gene3D" id="3.40.50.300">
    <property type="entry name" value="P-loop containing nucleotide triphosphate hydrolases"/>
    <property type="match status" value="1"/>
</dbReference>
<keyword evidence="7" id="KW-0472">Membrane</keyword>
<dbReference type="InterPro" id="IPR007734">
    <property type="entry name" value="Heparan_SO4_2-O-STrfase"/>
</dbReference>
<evidence type="ECO:0000256" key="6">
    <source>
        <dbReference type="ARBA" id="ARBA00023034"/>
    </source>
</evidence>
<organism evidence="9">
    <name type="scientific">Timema genevievae</name>
    <name type="common">Walking stick</name>
    <dbReference type="NCBI Taxonomy" id="629358"/>
    <lineage>
        <taxon>Eukaryota</taxon>
        <taxon>Metazoa</taxon>
        <taxon>Ecdysozoa</taxon>
        <taxon>Arthropoda</taxon>
        <taxon>Hexapoda</taxon>
        <taxon>Insecta</taxon>
        <taxon>Pterygota</taxon>
        <taxon>Neoptera</taxon>
        <taxon>Polyneoptera</taxon>
        <taxon>Phasmatodea</taxon>
        <taxon>Timematodea</taxon>
        <taxon>Timematoidea</taxon>
        <taxon>Timematidae</taxon>
        <taxon>Timema</taxon>
    </lineage>
</organism>
<keyword evidence="8" id="KW-0325">Glycoprotein</keyword>
<keyword evidence="3" id="KW-0812">Transmembrane</keyword>
<evidence type="ECO:0000313" key="9">
    <source>
        <dbReference type="EMBL" id="CAD7602078.1"/>
    </source>
</evidence>
<keyword evidence="4" id="KW-0735">Signal-anchor</keyword>
<evidence type="ECO:0000256" key="8">
    <source>
        <dbReference type="ARBA" id="ARBA00023180"/>
    </source>
</evidence>
<dbReference type="InterPro" id="IPR027417">
    <property type="entry name" value="P-loop_NTPase"/>
</dbReference>
<keyword evidence="5" id="KW-1133">Transmembrane helix</keyword>
<dbReference type="PANTHER" id="PTHR12129:SF15">
    <property type="entry name" value="URONYL 2-SULFOTRANSFERASE"/>
    <property type="match status" value="1"/>
</dbReference>
<protein>
    <recommendedName>
        <fullName evidence="10">Heparan sulfate 2-O-sulfotransferase pipe</fullName>
    </recommendedName>
</protein>
<dbReference type="EMBL" id="OE843036">
    <property type="protein sequence ID" value="CAD7602078.1"/>
    <property type="molecule type" value="Genomic_DNA"/>
</dbReference>
<dbReference type="GO" id="GO:0008146">
    <property type="term" value="F:sulfotransferase activity"/>
    <property type="evidence" value="ECO:0007669"/>
    <property type="project" value="InterPro"/>
</dbReference>
<keyword evidence="2" id="KW-0808">Transferase</keyword>
<evidence type="ECO:0000256" key="5">
    <source>
        <dbReference type="ARBA" id="ARBA00022989"/>
    </source>
</evidence>
<evidence type="ECO:0000256" key="1">
    <source>
        <dbReference type="ARBA" id="ARBA00004323"/>
    </source>
</evidence>
<proteinExistence type="predicted"/>
<comment type="subcellular location">
    <subcellularLocation>
        <location evidence="1">Golgi apparatus membrane</location>
        <topology evidence="1">Single-pass type II membrane protein</topology>
    </subcellularLocation>
</comment>
<accession>A0A7R9K331</accession>
<evidence type="ECO:0000256" key="4">
    <source>
        <dbReference type="ARBA" id="ARBA00022968"/>
    </source>
</evidence>
<sequence>MRAGMLQEELVEDVTFRVRREAVPLTFDRHVYFINFTEFDQQSPTFLNLVRDPVDKAVSRFYYNRATSDPRNPDLKYAPSRPPPPSTDLSFERCVLNGDPACVYTTGQHYDLTIPYYCGHHNFCTELNNEAALLRAKANVDRYFPVVGVLEQLNETLAVLENKLPYFFKGVQSLYFQELLEPHKNRNRKRPQKVQADVRKIVESSLHKEYDFYYWLQARLLLQYRSERPLPTPTVPKYLKPDMSFGAYNFL</sequence>
<evidence type="ECO:0008006" key="10">
    <source>
        <dbReference type="Google" id="ProtNLM"/>
    </source>
</evidence>